<reference evidence="1 2" key="1">
    <citation type="journal article" date="2018" name="PLoS Genet.">
        <title>Population sequencing reveals clonal diversity and ancestral inbreeding in the grapevine cultivar Chardonnay.</title>
        <authorList>
            <person name="Roach M.J."/>
            <person name="Johnson D.L."/>
            <person name="Bohlmann J."/>
            <person name="van Vuuren H.J."/>
            <person name="Jones S.J."/>
            <person name="Pretorius I.S."/>
            <person name="Schmidt S.A."/>
            <person name="Borneman A.R."/>
        </authorList>
    </citation>
    <scope>NUCLEOTIDE SEQUENCE [LARGE SCALE GENOMIC DNA]</scope>
    <source>
        <strain evidence="2">cv. Chardonnay</strain>
        <tissue evidence="1">Leaf</tissue>
    </source>
</reference>
<dbReference type="PANTHER" id="PTHR46890:SF50">
    <property type="entry name" value="RNA-DIRECTED DNA POLYMERASE, EUKARYOTA, REVERSE TRANSCRIPTASE ZINC-BINDING DOMAIN PROTEIN-RELATED"/>
    <property type="match status" value="1"/>
</dbReference>
<dbReference type="Proteomes" id="UP000288805">
    <property type="component" value="Unassembled WGS sequence"/>
</dbReference>
<comment type="caution">
    <text evidence="1">The sequence shown here is derived from an EMBL/GenBank/DDBJ whole genome shotgun (WGS) entry which is preliminary data.</text>
</comment>
<name>A0A438F301_VITVI</name>
<proteinExistence type="predicted"/>
<sequence length="557" mass="64402">MWLRVEGFKDLVRRWLTGYTFSGLFSHILACKLKVLKQDLKKWNRGLIGNVSSNEESALSQIGYYNARDRDLSLSPKESKARRRAMEDFNKSTSMEETLWRQKSRQLWLKEGNKNSWFFHKMANARRRRNFLVAIKVNGRRLPREDEIKEEVVNTFQRVLLETDDWRPSINGLPFLVLDNEDSRATENPFSEEEVLAALSRGAENLKDFCPISLVGSLYKLLAKVLANRLRRVVGRVVSNSQHAFVEGRQISDAVLIANEALDSRVRWMRWCFSSAHFSVLINGTPTGFFVSSKGLRQGDPLPHFLFILAMEVLSSILKKAMERGFIQGFLASGRGGEGKVVSHLLFANGTLIFNDSNKEHLEVVVRKYGEEEAGWCSRCLMEGYGRVRFWKDRWCGKEPLVVPFPELFAMARDKEVWWAKCGNRLGKWAVGIQYSQDKLIGNWETWKGCLENRKGKLLLARIPQKHGMESLGANESKEESAKHILLHYPKAIMLWHLVFAMFGVQWVMPLSIKDALFSWWVPLLGRKEKRPEEQLLCAYFGLYERRETKEPLKIQH</sequence>
<dbReference type="PANTHER" id="PTHR46890">
    <property type="entry name" value="NON-LTR RETROLELEMENT REVERSE TRANSCRIPTASE-LIKE PROTEIN-RELATED"/>
    <property type="match status" value="1"/>
</dbReference>
<dbReference type="InterPro" id="IPR052343">
    <property type="entry name" value="Retrotransposon-Effector_Assoc"/>
</dbReference>
<protein>
    <submittedName>
        <fullName evidence="1">Putative mitochondrial protein</fullName>
    </submittedName>
</protein>
<evidence type="ECO:0000313" key="1">
    <source>
        <dbReference type="EMBL" id="RVW54398.1"/>
    </source>
</evidence>
<organism evidence="1 2">
    <name type="scientific">Vitis vinifera</name>
    <name type="common">Grape</name>
    <dbReference type="NCBI Taxonomy" id="29760"/>
    <lineage>
        <taxon>Eukaryota</taxon>
        <taxon>Viridiplantae</taxon>
        <taxon>Streptophyta</taxon>
        <taxon>Embryophyta</taxon>
        <taxon>Tracheophyta</taxon>
        <taxon>Spermatophyta</taxon>
        <taxon>Magnoliopsida</taxon>
        <taxon>eudicotyledons</taxon>
        <taxon>Gunneridae</taxon>
        <taxon>Pentapetalae</taxon>
        <taxon>rosids</taxon>
        <taxon>Vitales</taxon>
        <taxon>Vitaceae</taxon>
        <taxon>Viteae</taxon>
        <taxon>Vitis</taxon>
    </lineage>
</organism>
<accession>A0A438F301</accession>
<dbReference type="AlphaFoldDB" id="A0A438F301"/>
<dbReference type="EMBL" id="QGNW01001128">
    <property type="protein sequence ID" value="RVW54398.1"/>
    <property type="molecule type" value="Genomic_DNA"/>
</dbReference>
<evidence type="ECO:0000313" key="2">
    <source>
        <dbReference type="Proteomes" id="UP000288805"/>
    </source>
</evidence>
<gene>
    <name evidence="1" type="primary">AtMg01250_87</name>
    <name evidence="1" type="ORF">CK203_068343</name>
</gene>